<evidence type="ECO:0000313" key="2">
    <source>
        <dbReference type="EMBL" id="QDF15427.1"/>
    </source>
</evidence>
<keyword evidence="3" id="KW-1185">Reference proteome</keyword>
<dbReference type="Proteomes" id="UP000319811">
    <property type="component" value="Segment"/>
</dbReference>
<dbReference type="GeneID" id="77943150"/>
<gene>
    <name evidence="2" type="primary">67</name>
    <name evidence="2" type="ORF">SEA_MOLLYMUR_67</name>
</gene>
<sequence length="195" mass="21993">MTSPVEGHPNRRVVKRINFAAAEKIAQAKSEGLDAGSFVQPVEGREYFYERFKNMRAPARGRLPSLEVFLADGGAIRLADALWDAGYRRHPEHERVRWIPSAGMAGRISEYDQGVYIERNEDGTWPSLDAVDYVDPDDIVIVRDEDDRTKFRATHTPSGRFALGKSRLKAQKALLEELEKVEDAANADTEEFNSD</sequence>
<keyword evidence="1" id="KW-0175">Coiled coil</keyword>
<dbReference type="RefSeq" id="YP_010667038.1">
    <property type="nucleotide sequence ID" value="NC_070948.1"/>
</dbReference>
<dbReference type="EMBL" id="MK977705">
    <property type="protein sequence ID" value="QDF15427.1"/>
    <property type="molecule type" value="Genomic_DNA"/>
</dbReference>
<protein>
    <submittedName>
        <fullName evidence="2">Uncharacterized protein</fullName>
    </submittedName>
</protein>
<accession>A0A4Y6EAH9</accession>
<reference evidence="2 3" key="1">
    <citation type="submission" date="2019-05" db="EMBL/GenBank/DDBJ databases">
        <authorList>
            <person name="Murphy M.E."/>
            <person name="Alvaro L.E."/>
            <person name="Baker K.N."/>
            <person name="Baxter I.S."/>
            <person name="Brown M.R."/>
            <person name="Driscoll K.D."/>
            <person name="Elrubaie J.M."/>
            <person name="Feith S.L."/>
            <person name="Indihar D.F."/>
            <person name="Knoch V.T."/>
            <person name="Koirtyohann K.M."/>
            <person name="Kratz M.A."/>
            <person name="Lear A.H."/>
            <person name="Lindblom K.E."/>
            <person name="Marcus E.R."/>
            <person name="Sensor R."/>
            <person name="Sherman S.J."/>
            <person name="Swift V.R."/>
            <person name="White K.E."/>
            <person name="Wills S.J."/>
            <person name="Gatt S.M."/>
            <person name="Lohbauer S.A."/>
            <person name="Power T.R."/>
            <person name="Rosales K.A."/>
            <person name="Sisson B.M."/>
            <person name="Isern S."/>
            <person name="Michael S.F."/>
            <person name="Monti D.L."/>
            <person name="Garlena R.A."/>
            <person name="Russell D.A."/>
            <person name="Pope W.H."/>
            <person name="Jacobs-Sera D."/>
            <person name="Hatfull G.F."/>
        </authorList>
    </citation>
    <scope>NUCLEOTIDE SEQUENCE [LARGE SCALE GENOMIC DNA]</scope>
</reference>
<name>A0A4Y6EAH9_9CAUD</name>
<evidence type="ECO:0000313" key="3">
    <source>
        <dbReference type="Proteomes" id="UP000319811"/>
    </source>
</evidence>
<organism evidence="2 3">
    <name type="scientific">Gordonia phage Mollymur</name>
    <dbReference type="NCBI Taxonomy" id="2590895"/>
    <lineage>
        <taxon>Viruses</taxon>
        <taxon>Duplodnaviria</taxon>
        <taxon>Heunggongvirae</taxon>
        <taxon>Uroviricota</taxon>
        <taxon>Caudoviricetes</taxon>
        <taxon>Mollymurvirus</taxon>
        <taxon>Mollymurvirus mollymur</taxon>
    </lineage>
</organism>
<dbReference type="KEGG" id="vg:77943150"/>
<feature type="coiled-coil region" evidence="1">
    <location>
        <begin position="168"/>
        <end position="195"/>
    </location>
</feature>
<evidence type="ECO:0000256" key="1">
    <source>
        <dbReference type="SAM" id="Coils"/>
    </source>
</evidence>
<proteinExistence type="predicted"/>